<comment type="subcellular location">
    <subcellularLocation>
        <location evidence="6">Cytoplasm</location>
    </subcellularLocation>
</comment>
<keyword evidence="2 6" id="KW-0819">tRNA processing</keyword>
<keyword evidence="6" id="KW-0963">Cytoplasm</keyword>
<dbReference type="EC" id="6.3.4.19" evidence="6"/>
<comment type="catalytic activity">
    <reaction evidence="5 6">
        <text>cytidine(34) in tRNA(Ile2) + L-lysine + ATP = lysidine(34) in tRNA(Ile2) + AMP + diphosphate + H(+)</text>
        <dbReference type="Rhea" id="RHEA:43744"/>
        <dbReference type="Rhea" id="RHEA-COMP:10625"/>
        <dbReference type="Rhea" id="RHEA-COMP:10670"/>
        <dbReference type="ChEBI" id="CHEBI:15378"/>
        <dbReference type="ChEBI" id="CHEBI:30616"/>
        <dbReference type="ChEBI" id="CHEBI:32551"/>
        <dbReference type="ChEBI" id="CHEBI:33019"/>
        <dbReference type="ChEBI" id="CHEBI:82748"/>
        <dbReference type="ChEBI" id="CHEBI:83665"/>
        <dbReference type="ChEBI" id="CHEBI:456215"/>
        <dbReference type="EC" id="6.3.4.19"/>
    </reaction>
</comment>
<evidence type="ECO:0000256" key="5">
    <source>
        <dbReference type="ARBA" id="ARBA00048539"/>
    </source>
</evidence>
<keyword evidence="4 6" id="KW-0067">ATP-binding</keyword>
<gene>
    <name evidence="6" type="primary">tilS</name>
    <name evidence="8" type="ORF">A3K51_02590</name>
</gene>
<proteinExistence type="inferred from homology"/>
<comment type="similarity">
    <text evidence="6">Belongs to the tRNA(Ile)-lysidine synthase family.</text>
</comment>
<dbReference type="GO" id="GO:0032267">
    <property type="term" value="F:tRNA(Ile)-lysidine synthase activity"/>
    <property type="evidence" value="ECO:0007669"/>
    <property type="project" value="UniProtKB-EC"/>
</dbReference>
<dbReference type="SUPFAM" id="SSF52402">
    <property type="entry name" value="Adenine nucleotide alpha hydrolases-like"/>
    <property type="match status" value="1"/>
</dbReference>
<dbReference type="InterPro" id="IPR011063">
    <property type="entry name" value="TilS/TtcA_N"/>
</dbReference>
<comment type="function">
    <text evidence="6">Ligates lysine onto the cytidine present at position 34 of the AUA codon-specific tRNA(Ile) that contains the anticodon CAU, in an ATP-dependent manner. Cytidine is converted to lysidine, thus changing the amino acid specificity of the tRNA from methionine to isoleucine.</text>
</comment>
<dbReference type="PANTHER" id="PTHR43033:SF1">
    <property type="entry name" value="TRNA(ILE)-LYSIDINE SYNTHASE-RELATED"/>
    <property type="match status" value="1"/>
</dbReference>
<evidence type="ECO:0000256" key="4">
    <source>
        <dbReference type="ARBA" id="ARBA00022840"/>
    </source>
</evidence>
<reference evidence="8 9" key="1">
    <citation type="journal article" date="2016" name="Nat. Commun.">
        <title>Thousands of microbial genomes shed light on interconnected biogeochemical processes in an aquifer system.</title>
        <authorList>
            <person name="Anantharaman K."/>
            <person name="Brown C.T."/>
            <person name="Hug L.A."/>
            <person name="Sharon I."/>
            <person name="Castelle C.J."/>
            <person name="Probst A.J."/>
            <person name="Thomas B.C."/>
            <person name="Singh A."/>
            <person name="Wilkins M.J."/>
            <person name="Karaoz U."/>
            <person name="Brodie E.L."/>
            <person name="Williams K.H."/>
            <person name="Hubbard S.S."/>
            <person name="Banfield J.F."/>
        </authorList>
    </citation>
    <scope>NUCLEOTIDE SEQUENCE [LARGE SCALE GENOMIC DNA]</scope>
</reference>
<dbReference type="Proteomes" id="UP000178085">
    <property type="component" value="Unassembled WGS sequence"/>
</dbReference>
<organism evidence="8 9">
    <name type="scientific">candidate division Kazan bacterium RIFCSPLOWO2_01_FULL_45_19</name>
    <dbReference type="NCBI Taxonomy" id="1798538"/>
    <lineage>
        <taxon>Bacteria</taxon>
        <taxon>Bacteria division Kazan-3B-28</taxon>
    </lineage>
</organism>
<dbReference type="PANTHER" id="PTHR43033">
    <property type="entry name" value="TRNA(ILE)-LYSIDINE SYNTHASE-RELATED"/>
    <property type="match status" value="1"/>
</dbReference>
<sequence length="318" mass="35799">MYLGLVGAGVKQGDVLVLAISGGPDSMALLDIVRQLQPQEGWRLVVAHIDHGLRTESKREAKLVENYCEQYNLDGVVQTLKLPLSVRRQLTRVEETARELRYQALRQIARRVKAQFIVTAHNADDQVETIILNFLRGSGIKGLGGMRSVSGDIIRPWLTVPKADLLSYVKRHKISFAIDTTNASTKFTRNRVRHKLLPILREYNPNLDELLLKNSQLFLQADMTLRNLARELLGLMGTGKSGKVNLSISRLSELLPLMQVEVVKQAVEQVAGTTYNWKGSHFMEIAKLITSRSPNNQKRLPGKLLVRRAYDTITISQE</sequence>
<dbReference type="Gene3D" id="3.40.50.620">
    <property type="entry name" value="HUPs"/>
    <property type="match status" value="1"/>
</dbReference>
<dbReference type="GO" id="GO:0006400">
    <property type="term" value="P:tRNA modification"/>
    <property type="evidence" value="ECO:0007669"/>
    <property type="project" value="UniProtKB-UniRule"/>
</dbReference>
<dbReference type="GO" id="GO:0005524">
    <property type="term" value="F:ATP binding"/>
    <property type="evidence" value="ECO:0007669"/>
    <property type="project" value="UniProtKB-UniRule"/>
</dbReference>
<feature type="domain" description="tRNA(Ile)-lysidine/2-thiocytidine synthase N-terminal" evidence="7">
    <location>
        <begin position="16"/>
        <end position="195"/>
    </location>
</feature>
<accession>A0A1F4NQH0</accession>
<comment type="caution">
    <text evidence="8">The sequence shown here is derived from an EMBL/GenBank/DDBJ whole genome shotgun (WGS) entry which is preliminary data.</text>
</comment>
<dbReference type="GO" id="GO:0005737">
    <property type="term" value="C:cytoplasm"/>
    <property type="evidence" value="ECO:0007669"/>
    <property type="project" value="UniProtKB-SubCell"/>
</dbReference>
<dbReference type="EMBL" id="METD01000001">
    <property type="protein sequence ID" value="OGB73699.1"/>
    <property type="molecule type" value="Genomic_DNA"/>
</dbReference>
<comment type="domain">
    <text evidence="6">The N-terminal region contains the highly conserved SGGXDS motif, predicted to be a P-loop motif involved in ATP binding.</text>
</comment>
<dbReference type="HAMAP" id="MF_01161">
    <property type="entry name" value="tRNA_Ile_lys_synt"/>
    <property type="match status" value="1"/>
</dbReference>
<dbReference type="Pfam" id="PF01171">
    <property type="entry name" value="ATP_bind_3"/>
    <property type="match status" value="1"/>
</dbReference>
<evidence type="ECO:0000256" key="3">
    <source>
        <dbReference type="ARBA" id="ARBA00022741"/>
    </source>
</evidence>
<dbReference type="InterPro" id="IPR014729">
    <property type="entry name" value="Rossmann-like_a/b/a_fold"/>
</dbReference>
<dbReference type="InterPro" id="IPR012094">
    <property type="entry name" value="tRNA_Ile_lys_synt"/>
</dbReference>
<dbReference type="AlphaFoldDB" id="A0A1F4NQH0"/>
<feature type="binding site" evidence="6">
    <location>
        <begin position="21"/>
        <end position="26"/>
    </location>
    <ligand>
        <name>ATP</name>
        <dbReference type="ChEBI" id="CHEBI:30616"/>
    </ligand>
</feature>
<evidence type="ECO:0000259" key="7">
    <source>
        <dbReference type="Pfam" id="PF01171"/>
    </source>
</evidence>
<evidence type="ECO:0000256" key="2">
    <source>
        <dbReference type="ARBA" id="ARBA00022694"/>
    </source>
</evidence>
<keyword evidence="3 6" id="KW-0547">Nucleotide-binding</keyword>
<evidence type="ECO:0000256" key="6">
    <source>
        <dbReference type="HAMAP-Rule" id="MF_01161"/>
    </source>
</evidence>
<name>A0A1F4NQH0_UNCK3</name>
<dbReference type="Gene3D" id="3.30.465.60">
    <property type="match status" value="1"/>
</dbReference>
<keyword evidence="1 6" id="KW-0436">Ligase</keyword>
<evidence type="ECO:0000313" key="8">
    <source>
        <dbReference type="EMBL" id="OGB73699.1"/>
    </source>
</evidence>
<dbReference type="InterPro" id="IPR012795">
    <property type="entry name" value="tRNA_Ile_lys_synt_N"/>
</dbReference>
<protein>
    <recommendedName>
        <fullName evidence="6">tRNA(Ile)-lysidine synthase</fullName>
        <ecNumber evidence="6">6.3.4.19</ecNumber>
    </recommendedName>
    <alternativeName>
        <fullName evidence="6">tRNA(Ile)-2-lysyl-cytidine synthase</fullName>
    </alternativeName>
    <alternativeName>
        <fullName evidence="6">tRNA(Ile)-lysidine synthetase</fullName>
    </alternativeName>
</protein>
<dbReference type="CDD" id="cd01992">
    <property type="entry name" value="TilS_N"/>
    <property type="match status" value="1"/>
</dbReference>
<evidence type="ECO:0000313" key="9">
    <source>
        <dbReference type="Proteomes" id="UP000178085"/>
    </source>
</evidence>
<dbReference type="NCBIfam" id="TIGR02432">
    <property type="entry name" value="lysidine_TilS_N"/>
    <property type="match status" value="1"/>
</dbReference>
<evidence type="ECO:0000256" key="1">
    <source>
        <dbReference type="ARBA" id="ARBA00022598"/>
    </source>
</evidence>